<dbReference type="RefSeq" id="WP_005604210.1">
    <property type="nucleotide sequence ID" value="NZ_GG663524.1"/>
</dbReference>
<gene>
    <name evidence="1" type="ORF">BUTYVIB_02182</name>
</gene>
<keyword evidence="2" id="KW-1185">Reference proteome</keyword>
<dbReference type="Pfam" id="PF18937">
    <property type="entry name" value="DUF5685"/>
    <property type="match status" value="1"/>
</dbReference>
<organism evidence="1 2">
    <name type="scientific">Eshraghiella crossota DSM 2876</name>
    <dbReference type="NCBI Taxonomy" id="511680"/>
    <lineage>
        <taxon>Bacteria</taxon>
        <taxon>Bacillati</taxon>
        <taxon>Bacillota</taxon>
        <taxon>Clostridia</taxon>
        <taxon>Lachnospirales</taxon>
        <taxon>Lachnospiraceae</taxon>
        <taxon>Eshraghiella</taxon>
    </lineage>
</organism>
<dbReference type="eggNOG" id="ENOG502Z8PZ">
    <property type="taxonomic scope" value="Bacteria"/>
</dbReference>
<sequence>MFGYIVIHKDELKVKDYNRYNSFYCGVCRSLRNNYGLPGQITLNYDMTFLAILLSGLYEDDTKTVMRHCVMHHVKKHGEISNEYTDYAAAMNILLSYYKLKDNWDDDRSLKSNICAGLLKKAFKKAASKFPKQAGIIEDYISGQSECEKSHENNIDTVSSYTGKMLGGIFAMKDDIWKEDLYRMGFFLGKYIYIMDAFDDIDKDIKNESYNPLIPRRNDGDFNEYCKNILTITAAESARAFECLPIIDNIDILRNIMYAGIWTKYNIIIQKRDKDPDREV</sequence>
<evidence type="ECO:0000313" key="1">
    <source>
        <dbReference type="EMBL" id="EFF67617.1"/>
    </source>
</evidence>
<dbReference type="InterPro" id="IPR043740">
    <property type="entry name" value="DUF5685"/>
</dbReference>
<proteinExistence type="predicted"/>
<comment type="caution">
    <text evidence="1">The sequence shown here is derived from an EMBL/GenBank/DDBJ whole genome shotgun (WGS) entry which is preliminary data.</text>
</comment>
<dbReference type="STRING" id="45851.BHV86_04465"/>
<dbReference type="Proteomes" id="UP000006238">
    <property type="component" value="Unassembled WGS sequence"/>
</dbReference>
<dbReference type="HOGENOM" id="CLU_067295_0_0_9"/>
<dbReference type="EMBL" id="ABWN01000037">
    <property type="protein sequence ID" value="EFF67617.1"/>
    <property type="molecule type" value="Genomic_DNA"/>
</dbReference>
<accession>D4S260</accession>
<evidence type="ECO:0000313" key="2">
    <source>
        <dbReference type="Proteomes" id="UP000006238"/>
    </source>
</evidence>
<dbReference type="GeneID" id="98917699"/>
<dbReference type="AlphaFoldDB" id="D4S260"/>
<protein>
    <submittedName>
        <fullName evidence="1">Uncharacterized protein</fullName>
    </submittedName>
</protein>
<reference evidence="1 2" key="1">
    <citation type="submission" date="2010-02" db="EMBL/GenBank/DDBJ databases">
        <authorList>
            <person name="Weinstock G."/>
            <person name="Sodergren E."/>
            <person name="Clifton S."/>
            <person name="Fulton L."/>
            <person name="Fulton B."/>
            <person name="Courtney L."/>
            <person name="Fronick C."/>
            <person name="Harrison M."/>
            <person name="Strong C."/>
            <person name="Farmer C."/>
            <person name="Delahaunty K."/>
            <person name="Markovic C."/>
            <person name="Hall O."/>
            <person name="Minx P."/>
            <person name="Tomlinson C."/>
            <person name="Mitreva M."/>
            <person name="Nelson J."/>
            <person name="Hou S."/>
            <person name="Wollam A."/>
            <person name="Pepin K.H."/>
            <person name="Johnson M."/>
            <person name="Bhonagiri V."/>
            <person name="Zhang X."/>
            <person name="Suruliraj S."/>
            <person name="Warren W."/>
            <person name="Chinwalla A."/>
            <person name="Mardis E.R."/>
            <person name="Wilson R.K."/>
        </authorList>
    </citation>
    <scope>NUCLEOTIDE SEQUENCE [LARGE SCALE GENOMIC DNA]</scope>
    <source>
        <strain evidence="1 2">DSM 2876</strain>
    </source>
</reference>
<name>D4S260_9FIRM</name>